<reference evidence="2 3" key="1">
    <citation type="submission" date="2024-05" db="EMBL/GenBank/DDBJ databases">
        <title>Genome Sequence and Characterization of the New Strain Purple Sulfur Bacterium of Genus Thioalkalicoccus.</title>
        <authorList>
            <person name="Bryantseva I.A."/>
            <person name="Kyndt J.A."/>
            <person name="Imhoff J.F."/>
        </authorList>
    </citation>
    <scope>NUCLEOTIDE SEQUENCE [LARGE SCALE GENOMIC DNA]</scope>
    <source>
        <strain evidence="2 3">Um2</strain>
    </source>
</reference>
<feature type="domain" description="Water stress and hypersensitive response" evidence="1">
    <location>
        <begin position="41"/>
        <end position="162"/>
    </location>
</feature>
<proteinExistence type="predicted"/>
<gene>
    <name evidence="2" type="ORF">ABC977_16265</name>
</gene>
<dbReference type="Gene3D" id="2.60.40.1820">
    <property type="match status" value="1"/>
</dbReference>
<organism evidence="2 3">
    <name type="scientific">Thioalkalicoccus limnaeus</name>
    <dbReference type="NCBI Taxonomy" id="120681"/>
    <lineage>
        <taxon>Bacteria</taxon>
        <taxon>Pseudomonadati</taxon>
        <taxon>Pseudomonadota</taxon>
        <taxon>Gammaproteobacteria</taxon>
        <taxon>Chromatiales</taxon>
        <taxon>Chromatiaceae</taxon>
        <taxon>Thioalkalicoccus</taxon>
    </lineage>
</organism>
<dbReference type="InterPro" id="IPR013990">
    <property type="entry name" value="WHy-dom"/>
</dbReference>
<name>A0ABV4BNA0_9GAMM</name>
<dbReference type="InterPro" id="IPR004864">
    <property type="entry name" value="LEA_2"/>
</dbReference>
<accession>A0ABV4BNA0</accession>
<evidence type="ECO:0000313" key="2">
    <source>
        <dbReference type="EMBL" id="MEY6433960.1"/>
    </source>
</evidence>
<dbReference type="EMBL" id="JBDKXB010000034">
    <property type="protein sequence ID" value="MEY6433960.1"/>
    <property type="molecule type" value="Genomic_DNA"/>
</dbReference>
<dbReference type="PROSITE" id="PS51257">
    <property type="entry name" value="PROKAR_LIPOPROTEIN"/>
    <property type="match status" value="1"/>
</dbReference>
<comment type="caution">
    <text evidence="2">The sequence shown here is derived from an EMBL/GenBank/DDBJ whole genome shotgun (WGS) entry which is preliminary data.</text>
</comment>
<sequence length="166" mass="17914">MKTFPYARIGGRSRRWFLAGMAAVLVAGCASLRSDYEPPAVMLDSFRLLPSEGLAPRFALGLRVVNPNPAPLPLTGLSYDVALAGQRLITGVARDLKTVPAFGESTVELQAGVDLISGVLLFQQILATSPSDEIDYRLRARLSTGGLTRLLTLEESGTLSLANWRR</sequence>
<dbReference type="Pfam" id="PF03168">
    <property type="entry name" value="LEA_2"/>
    <property type="match status" value="1"/>
</dbReference>
<dbReference type="SUPFAM" id="SSF117070">
    <property type="entry name" value="LEA14-like"/>
    <property type="match status" value="1"/>
</dbReference>
<keyword evidence="3" id="KW-1185">Reference proteome</keyword>
<evidence type="ECO:0000313" key="3">
    <source>
        <dbReference type="Proteomes" id="UP001564408"/>
    </source>
</evidence>
<dbReference type="Proteomes" id="UP001564408">
    <property type="component" value="Unassembled WGS sequence"/>
</dbReference>
<evidence type="ECO:0000259" key="1">
    <source>
        <dbReference type="SMART" id="SM00769"/>
    </source>
</evidence>
<dbReference type="SMART" id="SM00769">
    <property type="entry name" value="WHy"/>
    <property type="match status" value="1"/>
</dbReference>
<protein>
    <submittedName>
        <fullName evidence="2">LEA type 2 family protein</fullName>
    </submittedName>
</protein>
<dbReference type="RefSeq" id="WP_369668345.1">
    <property type="nucleotide sequence ID" value="NZ_JBDKXB010000034.1"/>
</dbReference>